<protein>
    <recommendedName>
        <fullName evidence="1">Aspartyl/glutamyl-tRNA(Asn/Gln) amidotransferase subunit C</fullName>
        <shortName evidence="1">Asp/Glu-ADT subunit C</shortName>
        <ecNumber evidence="1">6.3.5.-</ecNumber>
    </recommendedName>
</protein>
<sequence length="101" mass="11138">MGMTRDDIASIAHLARIGLSDEELERAEKDLEGILRYVDRLQKVETSGVPEASASVAKAGTFRADEAHTCSEAERDLILKNFPARDGDLLKAPAVFERPKR</sequence>
<dbReference type="NCBIfam" id="TIGR00135">
    <property type="entry name" value="gatC"/>
    <property type="match status" value="1"/>
</dbReference>
<dbReference type="Gene3D" id="1.10.20.60">
    <property type="entry name" value="Glu-tRNAGln amidotransferase C subunit, N-terminal domain"/>
    <property type="match status" value="1"/>
</dbReference>
<gene>
    <name evidence="1 2" type="primary">gatC</name>
    <name evidence="2" type="ORF">HS096_04350</name>
</gene>
<dbReference type="GO" id="GO:0005524">
    <property type="term" value="F:ATP binding"/>
    <property type="evidence" value="ECO:0007669"/>
    <property type="project" value="UniProtKB-KW"/>
</dbReference>
<name>A0A928TUI6_UNCKA</name>
<proteinExistence type="inferred from homology"/>
<comment type="catalytic activity">
    <reaction evidence="1">
        <text>L-glutamyl-tRNA(Gln) + L-glutamine + ATP + H2O = L-glutaminyl-tRNA(Gln) + L-glutamate + ADP + phosphate + H(+)</text>
        <dbReference type="Rhea" id="RHEA:17521"/>
        <dbReference type="Rhea" id="RHEA-COMP:9681"/>
        <dbReference type="Rhea" id="RHEA-COMP:9684"/>
        <dbReference type="ChEBI" id="CHEBI:15377"/>
        <dbReference type="ChEBI" id="CHEBI:15378"/>
        <dbReference type="ChEBI" id="CHEBI:29985"/>
        <dbReference type="ChEBI" id="CHEBI:30616"/>
        <dbReference type="ChEBI" id="CHEBI:43474"/>
        <dbReference type="ChEBI" id="CHEBI:58359"/>
        <dbReference type="ChEBI" id="CHEBI:78520"/>
        <dbReference type="ChEBI" id="CHEBI:78521"/>
        <dbReference type="ChEBI" id="CHEBI:456216"/>
    </reaction>
</comment>
<keyword evidence="1" id="KW-0436">Ligase</keyword>
<dbReference type="HAMAP" id="MF_00122">
    <property type="entry name" value="GatC"/>
    <property type="match status" value="1"/>
</dbReference>
<dbReference type="EC" id="6.3.5.-" evidence="1"/>
<dbReference type="AlphaFoldDB" id="A0A928TUI6"/>
<comment type="catalytic activity">
    <reaction evidence="1">
        <text>L-aspartyl-tRNA(Asn) + L-glutamine + ATP + H2O = L-asparaginyl-tRNA(Asn) + L-glutamate + ADP + phosphate + 2 H(+)</text>
        <dbReference type="Rhea" id="RHEA:14513"/>
        <dbReference type="Rhea" id="RHEA-COMP:9674"/>
        <dbReference type="Rhea" id="RHEA-COMP:9677"/>
        <dbReference type="ChEBI" id="CHEBI:15377"/>
        <dbReference type="ChEBI" id="CHEBI:15378"/>
        <dbReference type="ChEBI" id="CHEBI:29985"/>
        <dbReference type="ChEBI" id="CHEBI:30616"/>
        <dbReference type="ChEBI" id="CHEBI:43474"/>
        <dbReference type="ChEBI" id="CHEBI:58359"/>
        <dbReference type="ChEBI" id="CHEBI:78515"/>
        <dbReference type="ChEBI" id="CHEBI:78516"/>
        <dbReference type="ChEBI" id="CHEBI:456216"/>
    </reaction>
</comment>
<evidence type="ECO:0000256" key="1">
    <source>
        <dbReference type="HAMAP-Rule" id="MF_00122"/>
    </source>
</evidence>
<organism evidence="2 3">
    <name type="scientific">candidate division WWE3 bacterium</name>
    <dbReference type="NCBI Taxonomy" id="2053526"/>
    <lineage>
        <taxon>Bacteria</taxon>
        <taxon>Katanobacteria</taxon>
    </lineage>
</organism>
<dbReference type="GO" id="GO:0006450">
    <property type="term" value="P:regulation of translational fidelity"/>
    <property type="evidence" value="ECO:0007669"/>
    <property type="project" value="InterPro"/>
</dbReference>
<keyword evidence="1" id="KW-0067">ATP-binding</keyword>
<dbReference type="EMBL" id="JABTTY010000001">
    <property type="protein sequence ID" value="MBE7525586.1"/>
    <property type="molecule type" value="Genomic_DNA"/>
</dbReference>
<dbReference type="GO" id="GO:0006412">
    <property type="term" value="P:translation"/>
    <property type="evidence" value="ECO:0007669"/>
    <property type="project" value="UniProtKB-UniRule"/>
</dbReference>
<dbReference type="PANTHER" id="PTHR15004">
    <property type="entry name" value="GLUTAMYL-TRNA(GLN) AMIDOTRANSFERASE SUBUNIT C, MITOCHONDRIAL"/>
    <property type="match status" value="1"/>
</dbReference>
<dbReference type="InterPro" id="IPR036113">
    <property type="entry name" value="Asp/Glu-ADT_sf_sub_c"/>
</dbReference>
<dbReference type="Proteomes" id="UP000710385">
    <property type="component" value="Unassembled WGS sequence"/>
</dbReference>
<dbReference type="SUPFAM" id="SSF141000">
    <property type="entry name" value="Glu-tRNAGln amidotransferase C subunit"/>
    <property type="match status" value="1"/>
</dbReference>
<dbReference type="GO" id="GO:0070681">
    <property type="term" value="P:glutaminyl-tRNAGln biosynthesis via transamidation"/>
    <property type="evidence" value="ECO:0007669"/>
    <property type="project" value="TreeGrafter"/>
</dbReference>
<reference evidence="2" key="1">
    <citation type="submission" date="2020-05" db="EMBL/GenBank/DDBJ databases">
        <title>High-Quality Genomes of Partial-Nitritation/Anammox System by Hierarchical Clustering Based Hybrid Assembly.</title>
        <authorList>
            <person name="Liu L."/>
            <person name="Wang Y."/>
            <person name="Che Y."/>
            <person name="Chen Y."/>
            <person name="Xia Y."/>
            <person name="Luo R."/>
            <person name="Cheng S.H."/>
            <person name="Zheng C."/>
            <person name="Zhang T."/>
        </authorList>
    </citation>
    <scope>NUCLEOTIDE SEQUENCE</scope>
    <source>
        <strain evidence="2">H1_PAT1</strain>
    </source>
</reference>
<keyword evidence="1" id="KW-0547">Nucleotide-binding</keyword>
<comment type="caution">
    <text evidence="2">The sequence shown here is derived from an EMBL/GenBank/DDBJ whole genome shotgun (WGS) entry which is preliminary data.</text>
</comment>
<comment type="subunit">
    <text evidence="1">Heterotrimer of A, B and C subunits.</text>
</comment>
<comment type="function">
    <text evidence="1">Allows the formation of correctly charged Asn-tRNA(Asn) or Gln-tRNA(Gln) through the transamidation of misacylated Asp-tRNA(Asn) or Glu-tRNA(Gln) in organisms which lack either or both of asparaginyl-tRNA or glutaminyl-tRNA synthetases. The reaction takes place in the presence of glutamine and ATP through an activated phospho-Asp-tRNA(Asn) or phospho-Glu-tRNA(Gln).</text>
</comment>
<accession>A0A928TUI6</accession>
<dbReference type="GO" id="GO:0050567">
    <property type="term" value="F:glutaminyl-tRNA synthase (glutamine-hydrolyzing) activity"/>
    <property type="evidence" value="ECO:0007669"/>
    <property type="project" value="UniProtKB-UniRule"/>
</dbReference>
<dbReference type="PANTHER" id="PTHR15004:SF0">
    <property type="entry name" value="GLUTAMYL-TRNA(GLN) AMIDOTRANSFERASE SUBUNIT C, MITOCHONDRIAL"/>
    <property type="match status" value="1"/>
</dbReference>
<keyword evidence="1" id="KW-0648">Protein biosynthesis</keyword>
<comment type="similarity">
    <text evidence="1">Belongs to the GatC family.</text>
</comment>
<evidence type="ECO:0000313" key="3">
    <source>
        <dbReference type="Proteomes" id="UP000710385"/>
    </source>
</evidence>
<evidence type="ECO:0000313" key="2">
    <source>
        <dbReference type="EMBL" id="MBE7525586.1"/>
    </source>
</evidence>
<dbReference type="InterPro" id="IPR003837">
    <property type="entry name" value="GatC"/>
</dbReference>
<dbReference type="Pfam" id="PF02686">
    <property type="entry name" value="GatC"/>
    <property type="match status" value="1"/>
</dbReference>